<feature type="domain" description="Tryptophan synthase beta chain-like PALP" evidence="1">
    <location>
        <begin position="2"/>
        <end position="141"/>
    </location>
</feature>
<dbReference type="InterPro" id="IPR050214">
    <property type="entry name" value="Cys_Synth/Cystath_Beta-Synth"/>
</dbReference>
<dbReference type="InterPro" id="IPR036052">
    <property type="entry name" value="TrpB-like_PALP_sf"/>
</dbReference>
<organism evidence="2 3">
    <name type="scientific">Oesophagostomum dentatum</name>
    <name type="common">Nodular worm</name>
    <dbReference type="NCBI Taxonomy" id="61180"/>
    <lineage>
        <taxon>Eukaryota</taxon>
        <taxon>Metazoa</taxon>
        <taxon>Ecdysozoa</taxon>
        <taxon>Nematoda</taxon>
        <taxon>Chromadorea</taxon>
        <taxon>Rhabditida</taxon>
        <taxon>Rhabditina</taxon>
        <taxon>Rhabditomorpha</taxon>
        <taxon>Strongyloidea</taxon>
        <taxon>Strongylidae</taxon>
        <taxon>Oesophagostomum</taxon>
    </lineage>
</organism>
<evidence type="ECO:0000313" key="3">
    <source>
        <dbReference type="Proteomes" id="UP000053660"/>
    </source>
</evidence>
<gene>
    <name evidence="2" type="ORF">OESDEN_04868</name>
</gene>
<dbReference type="OrthoDB" id="10259545at2759"/>
<evidence type="ECO:0000259" key="1">
    <source>
        <dbReference type="Pfam" id="PF00291"/>
    </source>
</evidence>
<reference evidence="2 3" key="1">
    <citation type="submission" date="2014-03" db="EMBL/GenBank/DDBJ databases">
        <title>Draft genome of the hookworm Oesophagostomum dentatum.</title>
        <authorList>
            <person name="Mitreva M."/>
        </authorList>
    </citation>
    <scope>NUCLEOTIDE SEQUENCE [LARGE SCALE GENOMIC DNA]</scope>
    <source>
        <strain evidence="2 3">OD-Hann</strain>
    </source>
</reference>
<dbReference type="Gene3D" id="3.40.50.1100">
    <property type="match status" value="2"/>
</dbReference>
<sequence length="142" mass="15725">MGHTPLVKFQPKGFPNVDIFLKNETASKTNTLKHRFAWALYMWAVVDGKINSKSTVYDSTTGNSGASQAYICGLLGLPFTAVVSKDLEKEKVEHIISNGGKILKVDVALRNFHAKNEAEKTGGFFMNQFANALFAEEFYESV</sequence>
<proteinExistence type="predicted"/>
<dbReference type="SUPFAM" id="SSF53686">
    <property type="entry name" value="Tryptophan synthase beta subunit-like PLP-dependent enzymes"/>
    <property type="match status" value="1"/>
</dbReference>
<dbReference type="AlphaFoldDB" id="A0A0B1TD65"/>
<name>A0A0B1TD65_OESDE</name>
<evidence type="ECO:0000313" key="2">
    <source>
        <dbReference type="EMBL" id="KHJ95189.1"/>
    </source>
</evidence>
<keyword evidence="3" id="KW-1185">Reference proteome</keyword>
<protein>
    <recommendedName>
        <fullName evidence="1">Tryptophan synthase beta chain-like PALP domain-containing protein</fullName>
    </recommendedName>
</protein>
<dbReference type="GO" id="GO:0019344">
    <property type="term" value="P:cysteine biosynthetic process"/>
    <property type="evidence" value="ECO:0007669"/>
    <property type="project" value="UniProtKB-ARBA"/>
</dbReference>
<dbReference type="FunFam" id="3.40.50.1100:FF:000101">
    <property type="entry name" value="Putative pyridoxal-phosphate dependent protein F13B12.4"/>
    <property type="match status" value="1"/>
</dbReference>
<dbReference type="EMBL" id="KN550044">
    <property type="protein sequence ID" value="KHJ95189.1"/>
    <property type="molecule type" value="Genomic_DNA"/>
</dbReference>
<dbReference type="InterPro" id="IPR001926">
    <property type="entry name" value="TrpB-like_PALP"/>
</dbReference>
<accession>A0A0B1TD65</accession>
<dbReference type="PANTHER" id="PTHR10314">
    <property type="entry name" value="CYSTATHIONINE BETA-SYNTHASE"/>
    <property type="match status" value="1"/>
</dbReference>
<dbReference type="Proteomes" id="UP000053660">
    <property type="component" value="Unassembled WGS sequence"/>
</dbReference>
<dbReference type="Pfam" id="PF00291">
    <property type="entry name" value="PALP"/>
    <property type="match status" value="1"/>
</dbReference>